<keyword evidence="3" id="KW-1185">Reference proteome</keyword>
<dbReference type="OrthoDB" id="5150170at2"/>
<evidence type="ECO:0000259" key="1">
    <source>
        <dbReference type="Pfam" id="PF01610"/>
    </source>
</evidence>
<evidence type="ECO:0000313" key="3">
    <source>
        <dbReference type="Proteomes" id="UP000292373"/>
    </source>
</evidence>
<name>A0A4Q9KBU1_9ACTN</name>
<dbReference type="InterPro" id="IPR002560">
    <property type="entry name" value="Transposase_DDE"/>
</dbReference>
<dbReference type="EMBL" id="SDMQ01000012">
    <property type="protein sequence ID" value="TBT83384.1"/>
    <property type="molecule type" value="Genomic_DNA"/>
</dbReference>
<dbReference type="Proteomes" id="UP000292373">
    <property type="component" value="Unassembled WGS sequence"/>
</dbReference>
<sequence>MRGVGGTPPTGPARPPADSWGRARLSALWAIDEAVPLEVTWLTYQDIIDAYRHPDADVGKKLLTSVIDRIKTAVPAGLEELAQLGRTLEKRRDDILAWFDHPGSSNGPTEAINGRLEHLRGIALGFRNLVNYRLRSLLEAGGFRPLIHSLS</sequence>
<protein>
    <recommendedName>
        <fullName evidence="1">Transposase IS204/IS1001/IS1096/IS1165 DDE domain-containing protein</fullName>
    </recommendedName>
</protein>
<dbReference type="AlphaFoldDB" id="A0A4Q9KBU1"/>
<feature type="domain" description="Transposase IS204/IS1001/IS1096/IS1165 DDE" evidence="1">
    <location>
        <begin position="30"/>
        <end position="135"/>
    </location>
</feature>
<evidence type="ECO:0000313" key="2">
    <source>
        <dbReference type="EMBL" id="TBT83384.1"/>
    </source>
</evidence>
<proteinExistence type="predicted"/>
<comment type="caution">
    <text evidence="2">The sequence shown here is derived from an EMBL/GenBank/DDBJ whole genome shotgun (WGS) entry which is preliminary data.</text>
</comment>
<accession>A0A4Q9KBU1</accession>
<reference evidence="2 3" key="1">
    <citation type="submission" date="2019-01" db="EMBL/GenBank/DDBJ databases">
        <title>Lactibacter flavus gen. nov., sp. nov., a novel bacterium of the family Propionibacteriaceae isolated from raw milk and dairy products.</title>
        <authorList>
            <person name="Huptas C."/>
            <person name="Wenning M."/>
            <person name="Breitenwieser F."/>
            <person name="Doll E."/>
            <person name="Von Neubeck M."/>
            <person name="Busse H.-J."/>
            <person name="Scherer S."/>
        </authorList>
    </citation>
    <scope>NUCLEOTIDE SEQUENCE [LARGE SCALE GENOMIC DNA]</scope>
    <source>
        <strain evidence="2 3">KCTC 33808</strain>
    </source>
</reference>
<gene>
    <name evidence="2" type="ORF">ET989_11880</name>
</gene>
<dbReference type="Pfam" id="PF01610">
    <property type="entry name" value="DDE_Tnp_ISL3"/>
    <property type="match status" value="1"/>
</dbReference>
<organism evidence="2 3">
    <name type="scientific">Propioniciclava sinopodophylli</name>
    <dbReference type="NCBI Taxonomy" id="1837344"/>
    <lineage>
        <taxon>Bacteria</taxon>
        <taxon>Bacillati</taxon>
        <taxon>Actinomycetota</taxon>
        <taxon>Actinomycetes</taxon>
        <taxon>Propionibacteriales</taxon>
        <taxon>Propionibacteriaceae</taxon>
        <taxon>Propioniciclava</taxon>
    </lineage>
</organism>